<reference evidence="2 3" key="2">
    <citation type="submission" date="2016-10" db="EMBL/GenBank/DDBJ databases">
        <authorList>
            <person name="de Groot N.N."/>
        </authorList>
    </citation>
    <scope>NUCLEOTIDE SEQUENCE [LARGE SCALE GENOMIC DNA]</scope>
    <source>
        <strain evidence="2 3">BS2772</strain>
    </source>
</reference>
<dbReference type="EMBL" id="LT629704">
    <property type="protein sequence ID" value="SDN52271.1"/>
    <property type="molecule type" value="Genomic_DNA"/>
</dbReference>
<name>A0A1H0C2Y7_9PSED</name>
<evidence type="ECO:0000313" key="1">
    <source>
        <dbReference type="EMBL" id="KAF2406786.1"/>
    </source>
</evidence>
<gene>
    <name evidence="1" type="ORF">PSAN_49640</name>
    <name evidence="2" type="ORF">SAMN04490179_4626</name>
</gene>
<dbReference type="AlphaFoldDB" id="A0A1H0C2Y7"/>
<keyword evidence="4" id="KW-1185">Reference proteome</keyword>
<accession>A0A1H0C2Y7</accession>
<dbReference type="Proteomes" id="UP000748067">
    <property type="component" value="Unassembled WGS sequence"/>
</dbReference>
<evidence type="ECO:0000313" key="3">
    <source>
        <dbReference type="Proteomes" id="UP000182470"/>
    </source>
</evidence>
<organism evidence="2 3">
    <name type="scientific">Pseudomonas antarctica</name>
    <dbReference type="NCBI Taxonomy" id="219572"/>
    <lineage>
        <taxon>Bacteria</taxon>
        <taxon>Pseudomonadati</taxon>
        <taxon>Pseudomonadota</taxon>
        <taxon>Gammaproteobacteria</taxon>
        <taxon>Pseudomonadales</taxon>
        <taxon>Pseudomonadaceae</taxon>
        <taxon>Pseudomonas</taxon>
    </lineage>
</organism>
<protein>
    <submittedName>
        <fullName evidence="2">Uncharacterized protein</fullName>
    </submittedName>
</protein>
<proteinExistence type="predicted"/>
<evidence type="ECO:0000313" key="2">
    <source>
        <dbReference type="EMBL" id="SDN52271.1"/>
    </source>
</evidence>
<dbReference type="Proteomes" id="UP000182470">
    <property type="component" value="Chromosome I"/>
</dbReference>
<reference evidence="1 4" key="1">
    <citation type="submission" date="2015-01" db="EMBL/GenBank/DDBJ databases">
        <title>Genome Sequence of Pseudomonas antarctica CMS 35.</title>
        <authorList>
            <person name="Voget S."/>
            <person name="Chow J."/>
            <person name="Daniel R."/>
            <person name="Streit W."/>
        </authorList>
    </citation>
    <scope>NUCLEOTIDE SEQUENCE [LARGE SCALE GENOMIC DNA]</scope>
    <source>
        <strain evidence="1 4">CMS 35</strain>
    </source>
</reference>
<sequence>MQGQKGYVNGYVVIFFWRYINRSKDGRMRENVTWASFFVRLVEGHDSRTNTQTLWERACSRMRCVS</sequence>
<dbReference type="EMBL" id="JXDI01000003">
    <property type="protein sequence ID" value="KAF2406786.1"/>
    <property type="molecule type" value="Genomic_DNA"/>
</dbReference>
<evidence type="ECO:0000313" key="4">
    <source>
        <dbReference type="Proteomes" id="UP000748067"/>
    </source>
</evidence>